<sequence>MQTLNQSLLDHILAIAFQAGEHLKQFYAKSVEIQIKADKTPVTEADLFISRFITEALKQLTPHIPVLSEEFCNIPLSERQQWQEYWIIDPLDGTQQFIDRTDQFSVVIGLVQQNKPVLGVIHSPILDKTYFAMQNHGCFLQENGQIRPLMAEVNSSEQSPYSLQITLGSANFAPVEKCLLAPYHAQFFKYGSSSLKAGLVAEGKADCYVRFGDTGEWDTAVAEILLQEVGGEIFDLHFKPLTYNQRETFINPYFVMVRDRNRDWQKIFQFN</sequence>
<evidence type="ECO:0000256" key="2">
    <source>
        <dbReference type="PIRSR" id="PIRSR600760-2"/>
    </source>
</evidence>
<dbReference type="PANTHER" id="PTHR43028">
    <property type="entry name" value="3'(2'),5'-BISPHOSPHATE NUCLEOTIDASE 1"/>
    <property type="match status" value="1"/>
</dbReference>
<keyword evidence="1" id="KW-0472">Membrane</keyword>
<comment type="cofactor">
    <cofactor evidence="1 2">
        <name>Mg(2+)</name>
        <dbReference type="ChEBI" id="CHEBI:18420"/>
    </cofactor>
</comment>
<feature type="binding site" evidence="1">
    <location>
        <position position="69"/>
    </location>
    <ligand>
        <name>Mg(2+)</name>
        <dbReference type="ChEBI" id="CHEBI:18420"/>
        <label>1</label>
    </ligand>
</feature>
<feature type="binding site" evidence="1">
    <location>
        <begin position="91"/>
        <end position="94"/>
    </location>
    <ligand>
        <name>substrate</name>
    </ligand>
</feature>
<comment type="function">
    <text evidence="1">Converts adenosine-3',5'-bisphosphate (PAP) to AMP.</text>
</comment>
<comment type="catalytic activity">
    <reaction evidence="1">
        <text>adenosine 3',5'-bisphosphate + H2O = AMP + phosphate</text>
        <dbReference type="Rhea" id="RHEA:10040"/>
        <dbReference type="ChEBI" id="CHEBI:15377"/>
        <dbReference type="ChEBI" id="CHEBI:43474"/>
        <dbReference type="ChEBI" id="CHEBI:58343"/>
        <dbReference type="ChEBI" id="CHEBI:456215"/>
        <dbReference type="EC" id="3.1.3.7"/>
    </reaction>
</comment>
<evidence type="ECO:0000313" key="3">
    <source>
        <dbReference type="EMBL" id="AWI50095.1"/>
    </source>
</evidence>
<name>A0A2U8FGM0_9PAST</name>
<dbReference type="GO" id="GO:0000103">
    <property type="term" value="P:sulfate assimilation"/>
    <property type="evidence" value="ECO:0007669"/>
    <property type="project" value="TreeGrafter"/>
</dbReference>
<feature type="binding site" evidence="1">
    <location>
        <position position="89"/>
    </location>
    <ligand>
        <name>Mg(2+)</name>
        <dbReference type="ChEBI" id="CHEBI:18420"/>
        <label>1</label>
    </ligand>
</feature>
<organism evidence="3 4">
    <name type="scientific">Actinobacillus porcitonsillarum</name>
    <dbReference type="NCBI Taxonomy" id="189834"/>
    <lineage>
        <taxon>Bacteria</taxon>
        <taxon>Pseudomonadati</taxon>
        <taxon>Pseudomonadota</taxon>
        <taxon>Gammaproteobacteria</taxon>
        <taxon>Pasteurellales</taxon>
        <taxon>Pasteurellaceae</taxon>
        <taxon>Actinobacillus</taxon>
    </lineage>
</organism>
<evidence type="ECO:0000313" key="4">
    <source>
        <dbReference type="Proteomes" id="UP000244920"/>
    </source>
</evidence>
<feature type="binding site" evidence="1">
    <location>
        <position position="69"/>
    </location>
    <ligand>
        <name>substrate</name>
    </ligand>
</feature>
<feature type="binding site" evidence="1">
    <location>
        <position position="91"/>
    </location>
    <ligand>
        <name>Mg(2+)</name>
        <dbReference type="ChEBI" id="CHEBI:18420"/>
        <label>1</label>
    </ligand>
</feature>
<feature type="binding site" evidence="2">
    <location>
        <position position="91"/>
    </location>
    <ligand>
        <name>Mg(2+)</name>
        <dbReference type="ChEBI" id="CHEBI:18420"/>
        <label>1</label>
        <note>catalytic</note>
    </ligand>
</feature>
<dbReference type="HAMAP" id="MF_02095">
    <property type="entry name" value="CysQ"/>
    <property type="match status" value="1"/>
</dbReference>
<dbReference type="InterPro" id="IPR000760">
    <property type="entry name" value="Inositol_monophosphatase-like"/>
</dbReference>
<reference evidence="4" key="1">
    <citation type="submission" date="2018-05" db="EMBL/GenBank/DDBJ databases">
        <title>Complete genome sequence of Actinobacillus porcitonsillarum reference strain 9953L55 (CCUG 46996).</title>
        <authorList>
            <person name="Dona V."/>
            <person name="Perreten V."/>
        </authorList>
    </citation>
    <scope>NUCLEOTIDE SEQUENCE [LARGE SCALE GENOMIC DNA]</scope>
    <source>
        <strain evidence="4">9953L55</strain>
    </source>
</reference>
<accession>A0A2U8FGM0</accession>
<dbReference type="NCBIfam" id="TIGR01331">
    <property type="entry name" value="bisphos_cysQ"/>
    <property type="match status" value="1"/>
</dbReference>
<keyword evidence="1 2" id="KW-0479">Metal-binding</keyword>
<gene>
    <name evidence="1 3" type="primary">cysQ</name>
    <name evidence="3" type="ORF">DDU33_00630</name>
</gene>
<feature type="binding site" evidence="1">
    <location>
        <position position="218"/>
    </location>
    <ligand>
        <name>Mg(2+)</name>
        <dbReference type="ChEBI" id="CHEBI:18420"/>
        <label>2</label>
    </ligand>
</feature>
<evidence type="ECO:0000256" key="1">
    <source>
        <dbReference type="HAMAP-Rule" id="MF_02095"/>
    </source>
</evidence>
<protein>
    <recommendedName>
        <fullName evidence="1">3'(2'),5'-bisphosphate nucleotidase CysQ</fullName>
        <ecNumber evidence="1">3.1.3.7</ecNumber>
    </recommendedName>
    <alternativeName>
        <fullName evidence="1">3'(2'),5-bisphosphonucleoside 3'(2')-phosphohydrolase</fullName>
    </alternativeName>
    <alternativeName>
        <fullName evidence="1">3'-phosphoadenosine 5'-phosphate phosphatase</fullName>
        <shortName evidence="1">PAP phosphatase</shortName>
    </alternativeName>
</protein>
<comment type="similarity">
    <text evidence="1">Belongs to the inositol monophosphatase superfamily. CysQ family.</text>
</comment>
<dbReference type="Gene3D" id="3.40.190.80">
    <property type="match status" value="1"/>
</dbReference>
<dbReference type="AlphaFoldDB" id="A0A2U8FGM0"/>
<keyword evidence="1" id="KW-0378">Hydrolase</keyword>
<dbReference type="GO" id="GO:0008441">
    <property type="term" value="F:3'(2'),5'-bisphosphate nucleotidase activity"/>
    <property type="evidence" value="ECO:0007669"/>
    <property type="project" value="UniProtKB-UniRule"/>
</dbReference>
<feature type="binding site" evidence="1">
    <location>
        <position position="92"/>
    </location>
    <ligand>
        <name>Mg(2+)</name>
        <dbReference type="ChEBI" id="CHEBI:18420"/>
        <label>2</label>
    </ligand>
</feature>
<dbReference type="EC" id="3.1.3.7" evidence="1"/>
<comment type="subcellular location">
    <subcellularLocation>
        <location evidence="1">Cell inner membrane</location>
        <topology evidence="1">Peripheral membrane protein</topology>
        <orientation evidence="1">Cytoplasmic side</orientation>
    </subcellularLocation>
</comment>
<keyword evidence="1" id="KW-0997">Cell inner membrane</keyword>
<feature type="binding site" evidence="1">
    <location>
        <position position="218"/>
    </location>
    <ligand>
        <name>substrate</name>
    </ligand>
</feature>
<feature type="binding site" evidence="2">
    <location>
        <position position="69"/>
    </location>
    <ligand>
        <name>Mg(2+)</name>
        <dbReference type="ChEBI" id="CHEBI:18420"/>
        <label>1</label>
        <note>catalytic</note>
    </ligand>
</feature>
<dbReference type="Proteomes" id="UP000244920">
    <property type="component" value="Chromosome"/>
</dbReference>
<dbReference type="InterPro" id="IPR006240">
    <property type="entry name" value="CysQ"/>
</dbReference>
<keyword evidence="1" id="KW-1003">Cell membrane</keyword>
<dbReference type="InterPro" id="IPR050725">
    <property type="entry name" value="CysQ/Inositol_MonoPase"/>
</dbReference>
<dbReference type="KEGG" id="apor:DDU33_00630"/>
<dbReference type="GO" id="GO:0050427">
    <property type="term" value="P:3'-phosphoadenosine 5'-phosphosulfate metabolic process"/>
    <property type="evidence" value="ECO:0007669"/>
    <property type="project" value="TreeGrafter"/>
</dbReference>
<dbReference type="SUPFAM" id="SSF56655">
    <property type="entry name" value="Carbohydrate phosphatase"/>
    <property type="match status" value="1"/>
</dbReference>
<dbReference type="GO" id="GO:0000287">
    <property type="term" value="F:magnesium ion binding"/>
    <property type="evidence" value="ECO:0007669"/>
    <property type="project" value="UniProtKB-UniRule"/>
</dbReference>
<dbReference type="RefSeq" id="WP_108922484.1">
    <property type="nucleotide sequence ID" value="NZ_CP029206.1"/>
</dbReference>
<keyword evidence="1 2" id="KW-0460">Magnesium</keyword>
<feature type="binding site" evidence="2">
    <location>
        <position position="92"/>
    </location>
    <ligand>
        <name>Mg(2+)</name>
        <dbReference type="ChEBI" id="CHEBI:18420"/>
        <label>1</label>
        <note>catalytic</note>
    </ligand>
</feature>
<dbReference type="GO" id="GO:0005886">
    <property type="term" value="C:plasma membrane"/>
    <property type="evidence" value="ECO:0007669"/>
    <property type="project" value="UniProtKB-SubCell"/>
</dbReference>
<dbReference type="PANTHER" id="PTHR43028:SF7">
    <property type="entry name" value="3'(2'),5'-BISPHOSPHATE NUCLEOTIDASE CYSQ"/>
    <property type="match status" value="1"/>
</dbReference>
<dbReference type="EMBL" id="CP029206">
    <property type="protein sequence ID" value="AWI50095.1"/>
    <property type="molecule type" value="Genomic_DNA"/>
</dbReference>
<feature type="binding site" evidence="2">
    <location>
        <position position="89"/>
    </location>
    <ligand>
        <name>Mg(2+)</name>
        <dbReference type="ChEBI" id="CHEBI:18420"/>
        <label>1</label>
        <note>catalytic</note>
    </ligand>
</feature>
<keyword evidence="4" id="KW-1185">Reference proteome</keyword>
<proteinExistence type="inferred from homology"/>
<dbReference type="Pfam" id="PF00459">
    <property type="entry name" value="Inositol_P"/>
    <property type="match status" value="1"/>
</dbReference>
<feature type="binding site" evidence="2">
    <location>
        <position position="218"/>
    </location>
    <ligand>
        <name>Mg(2+)</name>
        <dbReference type="ChEBI" id="CHEBI:18420"/>
        <label>1</label>
        <note>catalytic</note>
    </ligand>
</feature>
<dbReference type="CDD" id="cd01638">
    <property type="entry name" value="CysQ"/>
    <property type="match status" value="1"/>
</dbReference>
<dbReference type="Gene3D" id="3.30.540.10">
    <property type="entry name" value="Fructose-1,6-Bisphosphatase, subunit A, domain 1"/>
    <property type="match status" value="1"/>
</dbReference>
<feature type="binding site" evidence="1">
    <location>
        <position position="89"/>
    </location>
    <ligand>
        <name>Mg(2+)</name>
        <dbReference type="ChEBI" id="CHEBI:18420"/>
        <label>2</label>
    </ligand>
</feature>